<gene>
    <name evidence="2" type="ORF">C8F04DRAFT_1125570</name>
</gene>
<dbReference type="EMBL" id="JARJCM010000139">
    <property type="protein sequence ID" value="KAJ7026377.1"/>
    <property type="molecule type" value="Genomic_DNA"/>
</dbReference>
<evidence type="ECO:0000313" key="2">
    <source>
        <dbReference type="EMBL" id="KAJ7026377.1"/>
    </source>
</evidence>
<feature type="transmembrane region" description="Helical" evidence="1">
    <location>
        <begin position="45"/>
        <end position="64"/>
    </location>
</feature>
<keyword evidence="1" id="KW-0812">Transmembrane</keyword>
<evidence type="ECO:0000256" key="1">
    <source>
        <dbReference type="SAM" id="Phobius"/>
    </source>
</evidence>
<keyword evidence="3" id="KW-1185">Reference proteome</keyword>
<name>A0AAD6WV55_9AGAR</name>
<proteinExistence type="predicted"/>
<dbReference type="AlphaFoldDB" id="A0AAD6WV55"/>
<accession>A0AAD6WV55</accession>
<dbReference type="Proteomes" id="UP001218188">
    <property type="component" value="Unassembled WGS sequence"/>
</dbReference>
<keyword evidence="1" id="KW-0472">Membrane</keyword>
<sequence length="92" mass="10380">MPSRCRHQVSASHPHTPLLHLCSKPQALYNNAGYNYYGHSAGADGFYGAITAVIMLRTNLNFFARAVLSNMLHYYLLSSLFLWFSFVYDTSA</sequence>
<keyword evidence="1" id="KW-1133">Transmembrane helix</keyword>
<feature type="transmembrane region" description="Helical" evidence="1">
    <location>
        <begin position="71"/>
        <end position="88"/>
    </location>
</feature>
<protein>
    <submittedName>
        <fullName evidence="2">Uncharacterized protein</fullName>
    </submittedName>
</protein>
<evidence type="ECO:0000313" key="3">
    <source>
        <dbReference type="Proteomes" id="UP001218188"/>
    </source>
</evidence>
<reference evidence="2" key="1">
    <citation type="submission" date="2023-03" db="EMBL/GenBank/DDBJ databases">
        <title>Massive genome expansion in bonnet fungi (Mycena s.s.) driven by repeated elements and novel gene families across ecological guilds.</title>
        <authorList>
            <consortium name="Lawrence Berkeley National Laboratory"/>
            <person name="Harder C.B."/>
            <person name="Miyauchi S."/>
            <person name="Viragh M."/>
            <person name="Kuo A."/>
            <person name="Thoen E."/>
            <person name="Andreopoulos B."/>
            <person name="Lu D."/>
            <person name="Skrede I."/>
            <person name="Drula E."/>
            <person name="Henrissat B."/>
            <person name="Morin E."/>
            <person name="Kohler A."/>
            <person name="Barry K."/>
            <person name="LaButti K."/>
            <person name="Morin E."/>
            <person name="Salamov A."/>
            <person name="Lipzen A."/>
            <person name="Mereny Z."/>
            <person name="Hegedus B."/>
            <person name="Baldrian P."/>
            <person name="Stursova M."/>
            <person name="Weitz H."/>
            <person name="Taylor A."/>
            <person name="Grigoriev I.V."/>
            <person name="Nagy L.G."/>
            <person name="Martin F."/>
            <person name="Kauserud H."/>
        </authorList>
    </citation>
    <scope>NUCLEOTIDE SEQUENCE</scope>
    <source>
        <strain evidence="2">CBHHK200</strain>
    </source>
</reference>
<organism evidence="2 3">
    <name type="scientific">Mycena alexandri</name>
    <dbReference type="NCBI Taxonomy" id="1745969"/>
    <lineage>
        <taxon>Eukaryota</taxon>
        <taxon>Fungi</taxon>
        <taxon>Dikarya</taxon>
        <taxon>Basidiomycota</taxon>
        <taxon>Agaricomycotina</taxon>
        <taxon>Agaricomycetes</taxon>
        <taxon>Agaricomycetidae</taxon>
        <taxon>Agaricales</taxon>
        <taxon>Marasmiineae</taxon>
        <taxon>Mycenaceae</taxon>
        <taxon>Mycena</taxon>
    </lineage>
</organism>
<comment type="caution">
    <text evidence="2">The sequence shown here is derived from an EMBL/GenBank/DDBJ whole genome shotgun (WGS) entry which is preliminary data.</text>
</comment>